<evidence type="ECO:0000313" key="1">
    <source>
        <dbReference type="EMBL" id="RCW75863.1"/>
    </source>
</evidence>
<sequence length="122" mass="13551">MSDTGRTGPRYIEERLEQLERSNEELLGLVTALTAVTTALAATHPQRAVLHEALARAAPGVRQATQQHGMSERTQMVLEAFTNLLHQTLTEPQPARLDEAKQVIQAFLQHPPESDPRDHPES</sequence>
<dbReference type="RefSeq" id="WP_114465495.1">
    <property type="nucleotide sequence ID" value="NZ_QPJK01000001.1"/>
</dbReference>
<gene>
    <name evidence="1" type="ORF">DES41_101466</name>
</gene>
<reference evidence="1 2" key="1">
    <citation type="submission" date="2018-07" db="EMBL/GenBank/DDBJ databases">
        <title>Genomic Encyclopedia of Type Strains, Phase IV (KMG-IV): sequencing the most valuable type-strain genomes for metagenomic binning, comparative biology and taxonomic classification.</title>
        <authorList>
            <person name="Goeker M."/>
        </authorList>
    </citation>
    <scope>NUCLEOTIDE SEQUENCE [LARGE SCALE GENOMIC DNA]</scope>
    <source>
        <strain evidence="1 2">DSM 21634</strain>
    </source>
</reference>
<name>A0A368Y6F6_9BURK</name>
<dbReference type="OrthoDB" id="8904663at2"/>
<evidence type="ECO:0000313" key="2">
    <source>
        <dbReference type="Proteomes" id="UP000252884"/>
    </source>
</evidence>
<dbReference type="AlphaFoldDB" id="A0A368Y6F6"/>
<protein>
    <submittedName>
        <fullName evidence="1">Uncharacterized protein</fullName>
    </submittedName>
</protein>
<accession>A0A368Y6F6</accession>
<keyword evidence="2" id="KW-1185">Reference proteome</keyword>
<dbReference type="EMBL" id="QPJK01000001">
    <property type="protein sequence ID" value="RCW75863.1"/>
    <property type="molecule type" value="Genomic_DNA"/>
</dbReference>
<proteinExistence type="predicted"/>
<comment type="caution">
    <text evidence="1">The sequence shown here is derived from an EMBL/GenBank/DDBJ whole genome shotgun (WGS) entry which is preliminary data.</text>
</comment>
<dbReference type="Proteomes" id="UP000252884">
    <property type="component" value="Unassembled WGS sequence"/>
</dbReference>
<organism evidence="1 2">
    <name type="scientific">Pseudorhodoferax soli</name>
    <dbReference type="NCBI Taxonomy" id="545864"/>
    <lineage>
        <taxon>Bacteria</taxon>
        <taxon>Pseudomonadati</taxon>
        <taxon>Pseudomonadota</taxon>
        <taxon>Betaproteobacteria</taxon>
        <taxon>Burkholderiales</taxon>
        <taxon>Comamonadaceae</taxon>
    </lineage>
</organism>